<keyword evidence="1" id="KW-1133">Transmembrane helix</keyword>
<reference evidence="2 3" key="1">
    <citation type="submission" date="2023-12" db="EMBL/GenBank/DDBJ databases">
        <title>A high-quality genome assembly for Dillenia turbinata (Dilleniales).</title>
        <authorList>
            <person name="Chanderbali A."/>
        </authorList>
    </citation>
    <scope>NUCLEOTIDE SEQUENCE [LARGE SCALE GENOMIC DNA]</scope>
    <source>
        <strain evidence="2">LSX21</strain>
        <tissue evidence="2">Leaf</tissue>
    </source>
</reference>
<dbReference type="Pfam" id="PF03140">
    <property type="entry name" value="DUF247"/>
    <property type="match status" value="1"/>
</dbReference>
<name>A0AAN8YV61_9MAGN</name>
<evidence type="ECO:0000256" key="1">
    <source>
        <dbReference type="SAM" id="Phobius"/>
    </source>
</evidence>
<evidence type="ECO:0000313" key="2">
    <source>
        <dbReference type="EMBL" id="KAK6914236.1"/>
    </source>
</evidence>
<keyword evidence="1" id="KW-0472">Membrane</keyword>
<keyword evidence="3" id="KW-1185">Reference proteome</keyword>
<proteinExistence type="predicted"/>
<dbReference type="Proteomes" id="UP001370490">
    <property type="component" value="Unassembled WGS sequence"/>
</dbReference>
<feature type="transmembrane region" description="Helical" evidence="1">
    <location>
        <begin position="501"/>
        <end position="525"/>
    </location>
</feature>
<feature type="transmembrane region" description="Helical" evidence="1">
    <location>
        <begin position="275"/>
        <end position="298"/>
    </location>
</feature>
<sequence length="529" mass="61035">MATVSADAQQSGILEHQRKILTCEGEAVFVEIQELLEKSRTVAPPKERQYINRISDPVRLLNAASYRPNVVAIGPYHLKVRPKTGQDMKSHYFQLVLGGITHEEWQNIIAGMNSLIKEARECYDAESIEAISDYEFLKMMLFDSCFIVEIIRRFHPKEEEGMHEHIFDDDTFFMDEITRDTIRRDLVLFENQLPFFVLQKFYDLTVRPQSRPESKSGTPFCKMALRFVGYTIRGPYCDLPGGDHYEPKHLLGLLYDSLARIKETDRSSRFGPCGLLVGLCCLFLGGGWLEILLMVLLLPWTIFLIFKASLISICCPYSQPSGDEFGLISCSTDLLEKGVKFRKRVTDEKGTPPTRKIEVGKERNKKSSLFDVEFSFDDGTLTVPTLTINTNTKAVFLNLLAYERYRRPEDPKYVRDYMALMDCLIDSSDDVKILCKHGIFENQSQSNEEITKLFDRSNDDFIIIDPRKFIYVNTFREINYYCDHHPVVTWSKWMAKLRGPWTLISFLAGNFLLALTVVQTIYTVLSYHH</sequence>
<accession>A0AAN8YV61</accession>
<comment type="caution">
    <text evidence="2">The sequence shown here is derived from an EMBL/GenBank/DDBJ whole genome shotgun (WGS) entry which is preliminary data.</text>
</comment>
<keyword evidence="1" id="KW-0812">Transmembrane</keyword>
<dbReference type="EMBL" id="JBAMMX010000026">
    <property type="protein sequence ID" value="KAK6914236.1"/>
    <property type="molecule type" value="Genomic_DNA"/>
</dbReference>
<evidence type="ECO:0000313" key="3">
    <source>
        <dbReference type="Proteomes" id="UP001370490"/>
    </source>
</evidence>
<dbReference type="PANTHER" id="PTHR31170:SF25">
    <property type="entry name" value="BNAA09G04570D PROTEIN"/>
    <property type="match status" value="1"/>
</dbReference>
<dbReference type="InterPro" id="IPR004158">
    <property type="entry name" value="DUF247_pln"/>
</dbReference>
<dbReference type="AlphaFoldDB" id="A0AAN8YV61"/>
<gene>
    <name evidence="2" type="ORF">RJ641_021557</name>
</gene>
<organism evidence="2 3">
    <name type="scientific">Dillenia turbinata</name>
    <dbReference type="NCBI Taxonomy" id="194707"/>
    <lineage>
        <taxon>Eukaryota</taxon>
        <taxon>Viridiplantae</taxon>
        <taxon>Streptophyta</taxon>
        <taxon>Embryophyta</taxon>
        <taxon>Tracheophyta</taxon>
        <taxon>Spermatophyta</taxon>
        <taxon>Magnoliopsida</taxon>
        <taxon>eudicotyledons</taxon>
        <taxon>Gunneridae</taxon>
        <taxon>Pentapetalae</taxon>
        <taxon>Dilleniales</taxon>
        <taxon>Dilleniaceae</taxon>
        <taxon>Dillenia</taxon>
    </lineage>
</organism>
<dbReference type="PANTHER" id="PTHR31170">
    <property type="entry name" value="BNAC04G53230D PROTEIN"/>
    <property type="match status" value="1"/>
</dbReference>
<protein>
    <submittedName>
        <fullName evidence="2">Uncharacterized protein</fullName>
    </submittedName>
</protein>